<organism evidence="1">
    <name type="scientific">Ackermannviridae sp</name>
    <dbReference type="NCBI Taxonomy" id="2831612"/>
    <lineage>
        <taxon>Viruses</taxon>
        <taxon>Duplodnaviria</taxon>
        <taxon>Heunggongvirae</taxon>
        <taxon>Uroviricota</taxon>
        <taxon>Caudoviricetes</taxon>
        <taxon>Pantevenvirales</taxon>
        <taxon>Ackermannviridae</taxon>
    </lineage>
</organism>
<reference evidence="1" key="1">
    <citation type="journal article" date="2021" name="Proc. Natl. Acad. Sci. U.S.A.">
        <title>A Catalog of Tens of Thousands of Viruses from Human Metagenomes Reveals Hidden Associations with Chronic Diseases.</title>
        <authorList>
            <person name="Tisza M.J."/>
            <person name="Buck C.B."/>
        </authorList>
    </citation>
    <scope>NUCLEOTIDE SEQUENCE</scope>
    <source>
        <strain evidence="1">CtchT39</strain>
    </source>
</reference>
<dbReference type="EMBL" id="BK035299">
    <property type="protein sequence ID" value="DAG91992.1"/>
    <property type="molecule type" value="Genomic_DNA"/>
</dbReference>
<name>A0A8S5VLY6_9CAUD</name>
<protein>
    <submittedName>
        <fullName evidence="1">Uncharacterized protein</fullName>
    </submittedName>
</protein>
<evidence type="ECO:0000313" key="1">
    <source>
        <dbReference type="EMBL" id="DAG91992.1"/>
    </source>
</evidence>
<sequence>MPVIMTVPEAVANTVHHKAVIHILFISPQQGTNIMRRGASILKRAVSL</sequence>
<accession>A0A8S5VLY6</accession>
<proteinExistence type="predicted"/>